<keyword evidence="10" id="KW-1185">Reference proteome</keyword>
<evidence type="ECO:0000256" key="2">
    <source>
        <dbReference type="ARBA" id="ARBA00012549"/>
    </source>
</evidence>
<name>A0AA40DDE0_9PEZI</name>
<dbReference type="InterPro" id="IPR016191">
    <property type="entry name" value="Ribonuclease/ribotoxin"/>
</dbReference>
<sequence>MIKLFLSLLSHASALPVIGSPVGNRILDTTKWTCSTHVYNSSDVSRVIALAYPLLHDSSYVGDYPHQYKNREGFIFVTDPPYFEYPIIPDDIYTAGPPGPDRVIFDDDGVVEGLITHAGASGDGFVACKE</sequence>
<organism evidence="9 10">
    <name type="scientific">Cercophora samala</name>
    <dbReference type="NCBI Taxonomy" id="330535"/>
    <lineage>
        <taxon>Eukaryota</taxon>
        <taxon>Fungi</taxon>
        <taxon>Dikarya</taxon>
        <taxon>Ascomycota</taxon>
        <taxon>Pezizomycotina</taxon>
        <taxon>Sordariomycetes</taxon>
        <taxon>Sordariomycetidae</taxon>
        <taxon>Sordariales</taxon>
        <taxon>Lasiosphaeriaceae</taxon>
        <taxon>Cercophora</taxon>
    </lineage>
</organism>
<keyword evidence="3" id="KW-0540">Nuclease</keyword>
<dbReference type="EC" id="4.6.1.24" evidence="2"/>
<dbReference type="Pfam" id="PF00545">
    <property type="entry name" value="Ribonuclease"/>
    <property type="match status" value="1"/>
</dbReference>
<dbReference type="Gene3D" id="3.10.450.30">
    <property type="entry name" value="Microbial ribonucleases"/>
    <property type="match status" value="1"/>
</dbReference>
<evidence type="ECO:0000313" key="9">
    <source>
        <dbReference type="EMBL" id="KAK0672438.1"/>
    </source>
</evidence>
<dbReference type="AlphaFoldDB" id="A0AA40DDE0"/>
<keyword evidence="7" id="KW-0456">Lyase</keyword>
<keyword evidence="6" id="KW-1015">Disulfide bond</keyword>
<protein>
    <recommendedName>
        <fullName evidence="2">ribonuclease T1</fullName>
        <ecNumber evidence="2">4.6.1.24</ecNumber>
    </recommendedName>
</protein>
<evidence type="ECO:0000256" key="1">
    <source>
        <dbReference type="ARBA" id="ARBA00009006"/>
    </source>
</evidence>
<gene>
    <name evidence="9" type="ORF">QBC41DRAFT_299659</name>
</gene>
<evidence type="ECO:0000256" key="5">
    <source>
        <dbReference type="ARBA" id="ARBA00022801"/>
    </source>
</evidence>
<evidence type="ECO:0000256" key="6">
    <source>
        <dbReference type="ARBA" id="ARBA00023157"/>
    </source>
</evidence>
<dbReference type="Proteomes" id="UP001174997">
    <property type="component" value="Unassembled WGS sequence"/>
</dbReference>
<keyword evidence="5" id="KW-0378">Hydrolase</keyword>
<dbReference type="PANTHER" id="PTHR42104">
    <property type="entry name" value="EXTRACELLULAR GUANYL-SPECIFIC RIBONUCLEASE RNTA (AFU_ORTHOLOGUE AFUA_4G03230)"/>
    <property type="match status" value="1"/>
</dbReference>
<comment type="catalytic activity">
    <reaction evidence="8">
        <text>[RNA] containing guanosine + H2O = an [RNA fragment]-3'-guanosine-3'-phosphate + a 5'-hydroxy-ribonucleotide-3'-[RNA fragment].</text>
        <dbReference type="EC" id="4.6.1.24"/>
    </reaction>
</comment>
<dbReference type="GO" id="GO:0046589">
    <property type="term" value="F:ribonuclease T1 activity"/>
    <property type="evidence" value="ECO:0007669"/>
    <property type="project" value="UniProtKB-EC"/>
</dbReference>
<comment type="similarity">
    <text evidence="1">Belongs to the ribonuclease N1/T1 family.</text>
</comment>
<dbReference type="EMBL" id="JAULSY010000013">
    <property type="protein sequence ID" value="KAK0672438.1"/>
    <property type="molecule type" value="Genomic_DNA"/>
</dbReference>
<dbReference type="CDD" id="cd00606">
    <property type="entry name" value="fungal_RNase"/>
    <property type="match status" value="1"/>
</dbReference>
<dbReference type="GO" id="GO:0003723">
    <property type="term" value="F:RNA binding"/>
    <property type="evidence" value="ECO:0007669"/>
    <property type="project" value="InterPro"/>
</dbReference>
<evidence type="ECO:0000313" key="10">
    <source>
        <dbReference type="Proteomes" id="UP001174997"/>
    </source>
</evidence>
<dbReference type="PANTHER" id="PTHR42104:SF1">
    <property type="entry name" value="EXTRACELLULAR GUANYL-SPECIFIC RIBONUCLEASE RNTA (AFU_ORTHOLOGUE AFUA_4G03230)"/>
    <property type="match status" value="1"/>
</dbReference>
<evidence type="ECO:0000256" key="8">
    <source>
        <dbReference type="ARBA" id="ARBA00034015"/>
    </source>
</evidence>
<reference evidence="9" key="1">
    <citation type="submission" date="2023-06" db="EMBL/GenBank/DDBJ databases">
        <title>Genome-scale phylogeny and comparative genomics of the fungal order Sordariales.</title>
        <authorList>
            <consortium name="Lawrence Berkeley National Laboratory"/>
            <person name="Hensen N."/>
            <person name="Bonometti L."/>
            <person name="Westerberg I."/>
            <person name="Brannstrom I.O."/>
            <person name="Guillou S."/>
            <person name="Cros-Aarteil S."/>
            <person name="Calhoun S."/>
            <person name="Haridas S."/>
            <person name="Kuo A."/>
            <person name="Mondo S."/>
            <person name="Pangilinan J."/>
            <person name="Riley R."/>
            <person name="Labutti K."/>
            <person name="Andreopoulos B."/>
            <person name="Lipzen A."/>
            <person name="Chen C."/>
            <person name="Yanf M."/>
            <person name="Daum C."/>
            <person name="Ng V."/>
            <person name="Clum A."/>
            <person name="Steindorff A."/>
            <person name="Ohm R."/>
            <person name="Martin F."/>
            <person name="Silar P."/>
            <person name="Natvig D."/>
            <person name="Lalanne C."/>
            <person name="Gautier V."/>
            <person name="Ament-Velasquez S.L."/>
            <person name="Kruys A."/>
            <person name="Hutchinson M.I."/>
            <person name="Powell A.J."/>
            <person name="Barry K."/>
            <person name="Miller A.N."/>
            <person name="Grigoriev I.V."/>
            <person name="Debuchy R."/>
            <person name="Gladieux P."/>
            <person name="Thoren M.H."/>
            <person name="Johannesson H."/>
        </authorList>
    </citation>
    <scope>NUCLEOTIDE SEQUENCE</scope>
    <source>
        <strain evidence="9">CBS 307.81</strain>
    </source>
</reference>
<evidence type="ECO:0000256" key="3">
    <source>
        <dbReference type="ARBA" id="ARBA00022722"/>
    </source>
</evidence>
<accession>A0AA40DDE0</accession>
<dbReference type="InterPro" id="IPR000026">
    <property type="entry name" value="N1-like"/>
</dbReference>
<proteinExistence type="inferred from homology"/>
<dbReference type="GO" id="GO:0016787">
    <property type="term" value="F:hydrolase activity"/>
    <property type="evidence" value="ECO:0007669"/>
    <property type="project" value="UniProtKB-KW"/>
</dbReference>
<dbReference type="SUPFAM" id="SSF53933">
    <property type="entry name" value="Microbial ribonucleases"/>
    <property type="match status" value="1"/>
</dbReference>
<comment type="caution">
    <text evidence="9">The sequence shown here is derived from an EMBL/GenBank/DDBJ whole genome shotgun (WGS) entry which is preliminary data.</text>
</comment>
<evidence type="ECO:0000256" key="7">
    <source>
        <dbReference type="ARBA" id="ARBA00023239"/>
    </source>
</evidence>
<evidence type="ECO:0000256" key="4">
    <source>
        <dbReference type="ARBA" id="ARBA00022759"/>
    </source>
</evidence>
<keyword evidence="4" id="KW-0255">Endonuclease</keyword>